<dbReference type="EMBL" id="BJYM01000007">
    <property type="protein sequence ID" value="GEN87350.1"/>
    <property type="molecule type" value="Genomic_DNA"/>
</dbReference>
<dbReference type="InterPro" id="IPR051311">
    <property type="entry name" value="DedA_domain"/>
</dbReference>
<feature type="transmembrane region" description="Helical" evidence="7">
    <location>
        <begin position="142"/>
        <end position="167"/>
    </location>
</feature>
<sequence>MEDIMGQWVTSIMEQFGYLGIFLMMTLENLFPPIPSEIILPFGGFMTTSSTLTYIGVLSAATLGALIGAMLLYCIGMILDVGRLEKIVDRYGHILRLKRSDIYKADEWFDKYGYWTVFFCRMVPLLRSLISIPAGMGRMNFGIFILLTAIGSIIWNSILIGIGAVLGENWHHVAGFMDVYSNVVYALIIAGLILCIIWYIRKRKKEKL</sequence>
<keyword evidence="4 7" id="KW-0812">Transmembrane</keyword>
<comment type="caution">
    <text evidence="9">The sequence shown here is derived from an EMBL/GenBank/DDBJ whole genome shotgun (WGS) entry which is preliminary data.</text>
</comment>
<proteinExistence type="inferred from homology"/>
<protein>
    <submittedName>
        <fullName evidence="9">Alkaline phosphatase</fullName>
    </submittedName>
</protein>
<evidence type="ECO:0000256" key="6">
    <source>
        <dbReference type="ARBA" id="ARBA00023136"/>
    </source>
</evidence>
<dbReference type="PANTHER" id="PTHR42709:SF6">
    <property type="entry name" value="UNDECAPRENYL PHOSPHATE TRANSPORTER A"/>
    <property type="match status" value="1"/>
</dbReference>
<reference evidence="9 10" key="1">
    <citation type="submission" date="2019-07" db="EMBL/GenBank/DDBJ databases">
        <title>Whole genome shotgun sequence of Oceanobacillus sojae NBRC 105379.</title>
        <authorList>
            <person name="Hosoyama A."/>
            <person name="Uohara A."/>
            <person name="Ohji S."/>
            <person name="Ichikawa N."/>
        </authorList>
    </citation>
    <scope>NUCLEOTIDE SEQUENCE [LARGE SCALE GENOMIC DNA]</scope>
    <source>
        <strain evidence="9 10">NBRC 105379</strain>
    </source>
</reference>
<feature type="transmembrane region" description="Helical" evidence="7">
    <location>
        <begin position="179"/>
        <end position="200"/>
    </location>
</feature>
<comment type="subcellular location">
    <subcellularLocation>
        <location evidence="1">Cell membrane</location>
        <topology evidence="1">Multi-pass membrane protein</topology>
    </subcellularLocation>
</comment>
<dbReference type="InterPro" id="IPR032816">
    <property type="entry name" value="VTT_dom"/>
</dbReference>
<evidence type="ECO:0000256" key="7">
    <source>
        <dbReference type="SAM" id="Phobius"/>
    </source>
</evidence>
<evidence type="ECO:0000256" key="4">
    <source>
        <dbReference type="ARBA" id="ARBA00022692"/>
    </source>
</evidence>
<keyword evidence="10" id="KW-1185">Reference proteome</keyword>
<evidence type="ECO:0000259" key="8">
    <source>
        <dbReference type="Pfam" id="PF09335"/>
    </source>
</evidence>
<keyword evidence="5 7" id="KW-1133">Transmembrane helix</keyword>
<evidence type="ECO:0000313" key="10">
    <source>
        <dbReference type="Proteomes" id="UP000321558"/>
    </source>
</evidence>
<evidence type="ECO:0000256" key="2">
    <source>
        <dbReference type="ARBA" id="ARBA00010792"/>
    </source>
</evidence>
<feature type="domain" description="VTT" evidence="8">
    <location>
        <begin position="34"/>
        <end position="164"/>
    </location>
</feature>
<keyword evidence="6 7" id="KW-0472">Membrane</keyword>
<dbReference type="AlphaFoldDB" id="A0A511ZIU1"/>
<evidence type="ECO:0000256" key="1">
    <source>
        <dbReference type="ARBA" id="ARBA00004651"/>
    </source>
</evidence>
<dbReference type="PANTHER" id="PTHR42709">
    <property type="entry name" value="ALKALINE PHOSPHATASE LIKE PROTEIN"/>
    <property type="match status" value="1"/>
</dbReference>
<evidence type="ECO:0000256" key="5">
    <source>
        <dbReference type="ARBA" id="ARBA00022989"/>
    </source>
</evidence>
<feature type="transmembrane region" description="Helical" evidence="7">
    <location>
        <begin position="12"/>
        <end position="31"/>
    </location>
</feature>
<name>A0A511ZIU1_9BACI</name>
<evidence type="ECO:0000256" key="3">
    <source>
        <dbReference type="ARBA" id="ARBA00022475"/>
    </source>
</evidence>
<dbReference type="Pfam" id="PF09335">
    <property type="entry name" value="VTT_dom"/>
    <property type="match status" value="1"/>
</dbReference>
<dbReference type="Proteomes" id="UP000321558">
    <property type="component" value="Unassembled WGS sequence"/>
</dbReference>
<accession>A0A511ZIU1</accession>
<evidence type="ECO:0000313" key="9">
    <source>
        <dbReference type="EMBL" id="GEN87350.1"/>
    </source>
</evidence>
<comment type="similarity">
    <text evidence="2">Belongs to the DedA family.</text>
</comment>
<organism evidence="9 10">
    <name type="scientific">Oceanobacillus sojae</name>
    <dbReference type="NCBI Taxonomy" id="582851"/>
    <lineage>
        <taxon>Bacteria</taxon>
        <taxon>Bacillati</taxon>
        <taxon>Bacillota</taxon>
        <taxon>Bacilli</taxon>
        <taxon>Bacillales</taxon>
        <taxon>Bacillaceae</taxon>
        <taxon>Oceanobacillus</taxon>
    </lineage>
</organism>
<dbReference type="STRING" id="582851.GCA_900162665_01311"/>
<keyword evidence="3" id="KW-1003">Cell membrane</keyword>
<dbReference type="GO" id="GO:0005886">
    <property type="term" value="C:plasma membrane"/>
    <property type="evidence" value="ECO:0007669"/>
    <property type="project" value="UniProtKB-SubCell"/>
</dbReference>
<gene>
    <name evidence="9" type="ORF">OSO01_20890</name>
</gene>
<feature type="transmembrane region" description="Helical" evidence="7">
    <location>
        <begin position="52"/>
        <end position="79"/>
    </location>
</feature>